<comment type="caution">
    <text evidence="1">The sequence shown here is derived from an EMBL/GenBank/DDBJ whole genome shotgun (WGS) entry which is preliminary data.</text>
</comment>
<reference evidence="1 2" key="2">
    <citation type="journal article" date="2022" name="Mol. Ecol. Resour.">
        <title>The genomes of chicory, endive, great burdock and yacon provide insights into Asteraceae paleo-polyploidization history and plant inulin production.</title>
        <authorList>
            <person name="Fan W."/>
            <person name="Wang S."/>
            <person name="Wang H."/>
            <person name="Wang A."/>
            <person name="Jiang F."/>
            <person name="Liu H."/>
            <person name="Zhao H."/>
            <person name="Xu D."/>
            <person name="Zhang Y."/>
        </authorList>
    </citation>
    <scope>NUCLEOTIDE SEQUENCE [LARGE SCALE GENOMIC DNA]</scope>
    <source>
        <strain evidence="2">cv. Punajuju</strain>
        <tissue evidence="1">Leaves</tissue>
    </source>
</reference>
<sequence>MARETTLAEDRSSNCNFSILEKRITRSQSIKRNKIEGWSSSTERIEGLGDSFVSIGVSNRLDEIGVTCGFHEVKRCGFDEVKRKAKRQRKVTKRENETGKP</sequence>
<accession>A0ACB9D1H7</accession>
<protein>
    <submittedName>
        <fullName evidence="1">Uncharacterized protein</fullName>
    </submittedName>
</protein>
<evidence type="ECO:0000313" key="2">
    <source>
        <dbReference type="Proteomes" id="UP001055811"/>
    </source>
</evidence>
<gene>
    <name evidence="1" type="ORF">L2E82_30671</name>
</gene>
<keyword evidence="2" id="KW-1185">Reference proteome</keyword>
<dbReference type="EMBL" id="CM042013">
    <property type="protein sequence ID" value="KAI3740246.1"/>
    <property type="molecule type" value="Genomic_DNA"/>
</dbReference>
<dbReference type="Proteomes" id="UP001055811">
    <property type="component" value="Linkage Group LG05"/>
</dbReference>
<name>A0ACB9D1H7_CICIN</name>
<evidence type="ECO:0000313" key="1">
    <source>
        <dbReference type="EMBL" id="KAI3740246.1"/>
    </source>
</evidence>
<organism evidence="1 2">
    <name type="scientific">Cichorium intybus</name>
    <name type="common">Chicory</name>
    <dbReference type="NCBI Taxonomy" id="13427"/>
    <lineage>
        <taxon>Eukaryota</taxon>
        <taxon>Viridiplantae</taxon>
        <taxon>Streptophyta</taxon>
        <taxon>Embryophyta</taxon>
        <taxon>Tracheophyta</taxon>
        <taxon>Spermatophyta</taxon>
        <taxon>Magnoliopsida</taxon>
        <taxon>eudicotyledons</taxon>
        <taxon>Gunneridae</taxon>
        <taxon>Pentapetalae</taxon>
        <taxon>asterids</taxon>
        <taxon>campanulids</taxon>
        <taxon>Asterales</taxon>
        <taxon>Asteraceae</taxon>
        <taxon>Cichorioideae</taxon>
        <taxon>Cichorieae</taxon>
        <taxon>Cichoriinae</taxon>
        <taxon>Cichorium</taxon>
    </lineage>
</organism>
<reference evidence="2" key="1">
    <citation type="journal article" date="2022" name="Mol. Ecol. Resour.">
        <title>The genomes of chicory, endive, great burdock and yacon provide insights into Asteraceae palaeo-polyploidization history and plant inulin production.</title>
        <authorList>
            <person name="Fan W."/>
            <person name="Wang S."/>
            <person name="Wang H."/>
            <person name="Wang A."/>
            <person name="Jiang F."/>
            <person name="Liu H."/>
            <person name="Zhao H."/>
            <person name="Xu D."/>
            <person name="Zhang Y."/>
        </authorList>
    </citation>
    <scope>NUCLEOTIDE SEQUENCE [LARGE SCALE GENOMIC DNA]</scope>
    <source>
        <strain evidence="2">cv. Punajuju</strain>
    </source>
</reference>
<proteinExistence type="predicted"/>